<keyword evidence="1" id="KW-0805">Transcription regulation</keyword>
<feature type="domain" description="HTH marR-type" evidence="4">
    <location>
        <begin position="20"/>
        <end position="152"/>
    </location>
</feature>
<dbReference type="InterPro" id="IPR039422">
    <property type="entry name" value="MarR/SlyA-like"/>
</dbReference>
<dbReference type="Gene3D" id="1.10.10.10">
    <property type="entry name" value="Winged helix-like DNA-binding domain superfamily/Winged helix DNA-binding domain"/>
    <property type="match status" value="1"/>
</dbReference>
<dbReference type="InterPro" id="IPR036390">
    <property type="entry name" value="WH_DNA-bd_sf"/>
</dbReference>
<dbReference type="Pfam" id="PF12802">
    <property type="entry name" value="MarR_2"/>
    <property type="match status" value="1"/>
</dbReference>
<reference evidence="5 6" key="1">
    <citation type="submission" date="2019-03" db="EMBL/GenBank/DDBJ databases">
        <title>Genomic Encyclopedia of Type Strains, Phase IV (KMG-IV): sequencing the most valuable type-strain genomes for metagenomic binning, comparative biology and taxonomic classification.</title>
        <authorList>
            <person name="Goeker M."/>
        </authorList>
    </citation>
    <scope>NUCLEOTIDE SEQUENCE [LARGE SCALE GENOMIC DNA]</scope>
    <source>
        <strain evidence="5 6">DSM 21667</strain>
    </source>
</reference>
<keyword evidence="2 5" id="KW-0238">DNA-binding</keyword>
<gene>
    <name evidence="5" type="ORF">DFR29_108176</name>
</gene>
<dbReference type="GO" id="GO:0006950">
    <property type="term" value="P:response to stress"/>
    <property type="evidence" value="ECO:0007669"/>
    <property type="project" value="TreeGrafter"/>
</dbReference>
<dbReference type="PANTHER" id="PTHR33164">
    <property type="entry name" value="TRANSCRIPTIONAL REGULATOR, MARR FAMILY"/>
    <property type="match status" value="1"/>
</dbReference>
<dbReference type="SMART" id="SM00347">
    <property type="entry name" value="HTH_MARR"/>
    <property type="match status" value="1"/>
</dbReference>
<organism evidence="5 6">
    <name type="scientific">Tahibacter aquaticus</name>
    <dbReference type="NCBI Taxonomy" id="520092"/>
    <lineage>
        <taxon>Bacteria</taxon>
        <taxon>Pseudomonadati</taxon>
        <taxon>Pseudomonadota</taxon>
        <taxon>Gammaproteobacteria</taxon>
        <taxon>Lysobacterales</taxon>
        <taxon>Rhodanobacteraceae</taxon>
        <taxon>Tahibacter</taxon>
    </lineage>
</organism>
<name>A0A4R6YVT5_9GAMM</name>
<dbReference type="InterPro" id="IPR036388">
    <property type="entry name" value="WH-like_DNA-bd_sf"/>
</dbReference>
<dbReference type="OrthoDB" id="3211876at2"/>
<comment type="caution">
    <text evidence="5">The sequence shown here is derived from an EMBL/GenBank/DDBJ whole genome shotgun (WGS) entry which is preliminary data.</text>
</comment>
<accession>A0A4R6YVT5</accession>
<keyword evidence="6" id="KW-1185">Reference proteome</keyword>
<dbReference type="PROSITE" id="PS50995">
    <property type="entry name" value="HTH_MARR_2"/>
    <property type="match status" value="1"/>
</dbReference>
<dbReference type="SUPFAM" id="SSF46785">
    <property type="entry name" value="Winged helix' DNA-binding domain"/>
    <property type="match status" value="1"/>
</dbReference>
<dbReference type="PANTHER" id="PTHR33164:SF64">
    <property type="entry name" value="TRANSCRIPTIONAL REGULATOR SLYA"/>
    <property type="match status" value="1"/>
</dbReference>
<proteinExistence type="predicted"/>
<evidence type="ECO:0000256" key="1">
    <source>
        <dbReference type="ARBA" id="ARBA00023015"/>
    </source>
</evidence>
<evidence type="ECO:0000313" key="6">
    <source>
        <dbReference type="Proteomes" id="UP000295293"/>
    </source>
</evidence>
<dbReference type="InterPro" id="IPR000835">
    <property type="entry name" value="HTH_MarR-typ"/>
</dbReference>
<sequence length="182" mass="19792">MSIANGEGIEPMDYTRSCGGAAIGARLRRLSESIDGDTMRAYAALGVQFEQRWFGVLNQLALNGPATVGELASTLRITHVSVSQTRNSLEKAGIVVSEADPSDARRRRLMLTDAGLALIERLQPLWRTCEKVALELTAEAGDLMAALDRLDDALTRRTMFERLMSGTTLLDDLDPTPQGRTG</sequence>
<dbReference type="GO" id="GO:0003677">
    <property type="term" value="F:DNA binding"/>
    <property type="evidence" value="ECO:0007669"/>
    <property type="project" value="UniProtKB-KW"/>
</dbReference>
<dbReference type="Proteomes" id="UP000295293">
    <property type="component" value="Unassembled WGS sequence"/>
</dbReference>
<dbReference type="AlphaFoldDB" id="A0A4R6YVT5"/>
<evidence type="ECO:0000256" key="2">
    <source>
        <dbReference type="ARBA" id="ARBA00023125"/>
    </source>
</evidence>
<evidence type="ECO:0000256" key="3">
    <source>
        <dbReference type="ARBA" id="ARBA00023163"/>
    </source>
</evidence>
<evidence type="ECO:0000313" key="5">
    <source>
        <dbReference type="EMBL" id="TDR42589.1"/>
    </source>
</evidence>
<protein>
    <submittedName>
        <fullName evidence="5">DNA-binding MarR family transcriptional regulator</fullName>
    </submittedName>
</protein>
<evidence type="ECO:0000259" key="4">
    <source>
        <dbReference type="PROSITE" id="PS50995"/>
    </source>
</evidence>
<keyword evidence="3" id="KW-0804">Transcription</keyword>
<dbReference type="EMBL" id="SNZH01000008">
    <property type="protein sequence ID" value="TDR42589.1"/>
    <property type="molecule type" value="Genomic_DNA"/>
</dbReference>
<dbReference type="GO" id="GO:0003700">
    <property type="term" value="F:DNA-binding transcription factor activity"/>
    <property type="evidence" value="ECO:0007669"/>
    <property type="project" value="InterPro"/>
</dbReference>